<dbReference type="Pfam" id="PF00646">
    <property type="entry name" value="F-box"/>
    <property type="match status" value="1"/>
</dbReference>
<dbReference type="PANTHER" id="PTHR14939">
    <property type="entry name" value="F-BOX ONLY PROTEIN 22"/>
    <property type="match status" value="1"/>
</dbReference>
<dbReference type="Pfam" id="PF10442">
    <property type="entry name" value="FIST_C"/>
    <property type="match status" value="1"/>
</dbReference>
<feature type="domain" description="F-box" evidence="1">
    <location>
        <begin position="36"/>
        <end position="71"/>
    </location>
</feature>
<dbReference type="SUPFAM" id="SSF81383">
    <property type="entry name" value="F-box domain"/>
    <property type="match status" value="1"/>
</dbReference>
<sequence length="434" mass="47497">MEPMEPQAASSVDGGTEAVKFYNNPTFGNLLRTSAEISELILSFMSCRELGVCAQVCSLWNATAKRLKSKRSGVVYSFEPLKRKRRVDSRGEHSRDFPGNEAKSFIQSIKDAWSEPGHALVFGTRLLHRYLAPPQKTAPRRPCQVEHCSEVTEHVASLLPPPCFLLFGAAGGVVGMNASGCPIELERGEGVSGVLLPARLPEGVRVRPFMVRRDHVSRQNRPVDWFATDTFKSLVGLPVGEDAVDVKCVLWFTVSDVAFGENYQLMYDMVTDVVASCGMRRFALGGAVLEQMAVNNGLKGADHAVLCAGLCFSGDSVRAASKIVAPTVKGAERVERELTQFRLESGFDSWDKSSTFGYMFACVARGARLHGKTNVESEVFARVFPGVPLMGVFGNGEIGLDCVPTGGQRLEPVRENCFHGYTTVFVLLSWNKCR</sequence>
<dbReference type="InterPro" id="IPR036047">
    <property type="entry name" value="F-box-like_dom_sf"/>
</dbReference>
<dbReference type="GO" id="GO:0032436">
    <property type="term" value="P:positive regulation of proteasomal ubiquitin-dependent protein catabolic process"/>
    <property type="evidence" value="ECO:0007669"/>
    <property type="project" value="TreeGrafter"/>
</dbReference>
<proteinExistence type="evidence at transcript level"/>
<evidence type="ECO:0000259" key="1">
    <source>
        <dbReference type="Pfam" id="PF00646"/>
    </source>
</evidence>
<dbReference type="InterPro" id="IPR019494">
    <property type="entry name" value="FIST_C"/>
</dbReference>
<dbReference type="GO" id="GO:0000209">
    <property type="term" value="P:protein polyubiquitination"/>
    <property type="evidence" value="ECO:0007669"/>
    <property type="project" value="TreeGrafter"/>
</dbReference>
<evidence type="ECO:0000313" key="3">
    <source>
        <dbReference type="EMBL" id="JAA56541.1"/>
    </source>
</evidence>
<protein>
    <submittedName>
        <fullName evidence="3">Putative f-box protein 22</fullName>
    </submittedName>
</protein>
<dbReference type="EMBL" id="GACK01008493">
    <property type="protein sequence ID" value="JAA56541.1"/>
    <property type="molecule type" value="mRNA"/>
</dbReference>
<dbReference type="InterPro" id="IPR001810">
    <property type="entry name" value="F-box_dom"/>
</dbReference>
<accession>L7LWV7</accession>
<dbReference type="PANTHER" id="PTHR14939:SF5">
    <property type="entry name" value="F-BOX ONLY PROTEIN 22"/>
    <property type="match status" value="1"/>
</dbReference>
<evidence type="ECO:0000259" key="2">
    <source>
        <dbReference type="Pfam" id="PF10442"/>
    </source>
</evidence>
<organism evidence="3">
    <name type="scientific">Rhipicephalus pulchellus</name>
    <name type="common">Yellow backed tick</name>
    <name type="synonym">Dermacentor pulchellus</name>
    <dbReference type="NCBI Taxonomy" id="72859"/>
    <lineage>
        <taxon>Eukaryota</taxon>
        <taxon>Metazoa</taxon>
        <taxon>Ecdysozoa</taxon>
        <taxon>Arthropoda</taxon>
        <taxon>Chelicerata</taxon>
        <taxon>Arachnida</taxon>
        <taxon>Acari</taxon>
        <taxon>Parasitiformes</taxon>
        <taxon>Ixodida</taxon>
        <taxon>Ixodoidea</taxon>
        <taxon>Ixodidae</taxon>
        <taxon>Rhipicephalinae</taxon>
        <taxon>Rhipicephalus</taxon>
        <taxon>Rhipicephalus</taxon>
    </lineage>
</organism>
<reference evidence="3" key="2">
    <citation type="journal article" date="2015" name="J. Proteomics">
        <title>Sexual differences in the sialomes of the zebra tick, Rhipicephalus pulchellus.</title>
        <authorList>
            <person name="Tan A.W."/>
            <person name="Francischetti I.M."/>
            <person name="Slovak M."/>
            <person name="Kini R.M."/>
            <person name="Ribeiro J.M."/>
        </authorList>
    </citation>
    <scope>NUCLEOTIDE SEQUENCE</scope>
    <source>
        <tissue evidence="3">Salivary gland</tissue>
    </source>
</reference>
<dbReference type="AlphaFoldDB" id="L7LWV7"/>
<reference evidence="3" key="1">
    <citation type="submission" date="2012-11" db="EMBL/GenBank/DDBJ databases">
        <authorList>
            <person name="Lucero-Rivera Y.E."/>
            <person name="Tovar-Ramirez D."/>
        </authorList>
    </citation>
    <scope>NUCLEOTIDE SEQUENCE</scope>
    <source>
        <tissue evidence="3">Salivary gland</tissue>
    </source>
</reference>
<feature type="domain" description="FIST C-domain" evidence="2">
    <location>
        <begin position="302"/>
        <end position="399"/>
    </location>
</feature>
<name>L7LWV7_RHIPC</name>